<sequence>MYIGRDLSELTMVPLAQWELNELLHYHDSFSQLAPYLSAEGASLHVKVIRELESRGPVGGDSGGWDHASKPIYD</sequence>
<accession>A0A3M8AJJ8</accession>
<feature type="region of interest" description="Disordered" evidence="1">
    <location>
        <begin position="54"/>
        <end position="74"/>
    </location>
</feature>
<comment type="caution">
    <text evidence="3">The sequence shown here is derived from an EMBL/GenBank/DDBJ whole genome shotgun (WGS) entry which is preliminary data.</text>
</comment>
<dbReference type="GeneID" id="82813279"/>
<reference evidence="3 4" key="1">
    <citation type="submission" date="2018-10" db="EMBL/GenBank/DDBJ databases">
        <title>Phylogenomics of Brevibacillus.</title>
        <authorList>
            <person name="Dunlap C."/>
        </authorList>
    </citation>
    <scope>NUCLEOTIDE SEQUENCE [LARGE SCALE GENOMIC DNA]</scope>
    <source>
        <strain evidence="3 4">NRRL NRS 1219</strain>
    </source>
</reference>
<dbReference type="EMBL" id="BJOD01000033">
    <property type="protein sequence ID" value="GED27012.1"/>
    <property type="molecule type" value="Genomic_DNA"/>
</dbReference>
<evidence type="ECO:0000313" key="3">
    <source>
        <dbReference type="EMBL" id="RNB51406.1"/>
    </source>
</evidence>
<evidence type="ECO:0000256" key="1">
    <source>
        <dbReference type="SAM" id="MobiDB-lite"/>
    </source>
</evidence>
<dbReference type="Proteomes" id="UP000317180">
    <property type="component" value="Unassembled WGS sequence"/>
</dbReference>
<name>A0A3M8AJJ8_9BACL</name>
<dbReference type="AlphaFoldDB" id="A0A3M8AJJ8"/>
<reference evidence="2 5" key="2">
    <citation type="submission" date="2019-06" db="EMBL/GenBank/DDBJ databases">
        <title>Whole genome shotgun sequence of Brevibacillus agri NBRC 15538.</title>
        <authorList>
            <person name="Hosoyama A."/>
            <person name="Uohara A."/>
            <person name="Ohji S."/>
            <person name="Ichikawa N."/>
        </authorList>
    </citation>
    <scope>NUCLEOTIDE SEQUENCE [LARGE SCALE GENOMIC DNA]</scope>
    <source>
        <strain evidence="2 5">NBRC 15538</strain>
    </source>
</reference>
<evidence type="ECO:0008006" key="6">
    <source>
        <dbReference type="Google" id="ProtNLM"/>
    </source>
</evidence>
<evidence type="ECO:0000313" key="4">
    <source>
        <dbReference type="Proteomes" id="UP000276178"/>
    </source>
</evidence>
<protein>
    <recommendedName>
        <fullName evidence="6">Cytosolic protein</fullName>
    </recommendedName>
</protein>
<organism evidence="3 4">
    <name type="scientific">Brevibacillus agri</name>
    <dbReference type="NCBI Taxonomy" id="51101"/>
    <lineage>
        <taxon>Bacteria</taxon>
        <taxon>Bacillati</taxon>
        <taxon>Bacillota</taxon>
        <taxon>Bacilli</taxon>
        <taxon>Bacillales</taxon>
        <taxon>Paenibacillaceae</taxon>
        <taxon>Brevibacillus</taxon>
    </lineage>
</organism>
<dbReference type="OrthoDB" id="2691543at2"/>
<dbReference type="Proteomes" id="UP000276178">
    <property type="component" value="Unassembled WGS sequence"/>
</dbReference>
<keyword evidence="5" id="KW-1185">Reference proteome</keyword>
<evidence type="ECO:0000313" key="2">
    <source>
        <dbReference type="EMBL" id="GED27012.1"/>
    </source>
</evidence>
<evidence type="ECO:0000313" key="5">
    <source>
        <dbReference type="Proteomes" id="UP000317180"/>
    </source>
</evidence>
<proteinExistence type="predicted"/>
<dbReference type="RefSeq" id="WP_005827690.1">
    <property type="nucleotide sequence ID" value="NZ_BJOD01000033.1"/>
</dbReference>
<gene>
    <name evidence="2" type="ORF">BAG01nite_31140</name>
    <name evidence="3" type="ORF">EB820_19970</name>
</gene>
<dbReference type="EMBL" id="RHHN01000064">
    <property type="protein sequence ID" value="RNB51406.1"/>
    <property type="molecule type" value="Genomic_DNA"/>
</dbReference>